<protein>
    <submittedName>
        <fullName evidence="2">Uncharacterized protein</fullName>
    </submittedName>
</protein>
<keyword evidence="1" id="KW-0732">Signal</keyword>
<evidence type="ECO:0000313" key="2">
    <source>
        <dbReference type="EMBL" id="KAK6784817.1"/>
    </source>
</evidence>
<feature type="signal peptide" evidence="1">
    <location>
        <begin position="1"/>
        <end position="25"/>
    </location>
</feature>
<evidence type="ECO:0000256" key="1">
    <source>
        <dbReference type="SAM" id="SignalP"/>
    </source>
</evidence>
<dbReference type="Proteomes" id="UP001371456">
    <property type="component" value="Unassembled WGS sequence"/>
</dbReference>
<sequence>MAKFGDLSNFLVLCILLGIAGSSYGQLQLNFYAKSCPQAEKITQEYVQKQIPNTPSLVACQSKFMPHFM</sequence>
<organism evidence="2 3">
    <name type="scientific">Solanum bulbocastanum</name>
    <name type="common">Wild potato</name>
    <dbReference type="NCBI Taxonomy" id="147425"/>
    <lineage>
        <taxon>Eukaryota</taxon>
        <taxon>Viridiplantae</taxon>
        <taxon>Streptophyta</taxon>
        <taxon>Embryophyta</taxon>
        <taxon>Tracheophyta</taxon>
        <taxon>Spermatophyta</taxon>
        <taxon>Magnoliopsida</taxon>
        <taxon>eudicotyledons</taxon>
        <taxon>Gunneridae</taxon>
        <taxon>Pentapetalae</taxon>
        <taxon>asterids</taxon>
        <taxon>lamiids</taxon>
        <taxon>Solanales</taxon>
        <taxon>Solanaceae</taxon>
        <taxon>Solanoideae</taxon>
        <taxon>Solaneae</taxon>
        <taxon>Solanum</taxon>
    </lineage>
</organism>
<evidence type="ECO:0000313" key="3">
    <source>
        <dbReference type="Proteomes" id="UP001371456"/>
    </source>
</evidence>
<reference evidence="2 3" key="1">
    <citation type="submission" date="2024-02" db="EMBL/GenBank/DDBJ databases">
        <title>de novo genome assembly of Solanum bulbocastanum strain 11H21.</title>
        <authorList>
            <person name="Hosaka A.J."/>
        </authorList>
    </citation>
    <scope>NUCLEOTIDE SEQUENCE [LARGE SCALE GENOMIC DNA]</scope>
    <source>
        <tissue evidence="2">Young leaves</tissue>
    </source>
</reference>
<dbReference type="AlphaFoldDB" id="A0AAN8TGL6"/>
<proteinExistence type="predicted"/>
<name>A0AAN8TGL6_SOLBU</name>
<dbReference type="Gene3D" id="1.10.520.10">
    <property type="match status" value="1"/>
</dbReference>
<accession>A0AAN8TGL6</accession>
<feature type="chain" id="PRO_5042930420" evidence="1">
    <location>
        <begin position="26"/>
        <end position="69"/>
    </location>
</feature>
<gene>
    <name evidence="2" type="ORF">RDI58_018272</name>
</gene>
<keyword evidence="3" id="KW-1185">Reference proteome</keyword>
<comment type="caution">
    <text evidence="2">The sequence shown here is derived from an EMBL/GenBank/DDBJ whole genome shotgun (WGS) entry which is preliminary data.</text>
</comment>
<dbReference type="EMBL" id="JBANQN010000007">
    <property type="protein sequence ID" value="KAK6784817.1"/>
    <property type="molecule type" value="Genomic_DNA"/>
</dbReference>